<evidence type="ECO:0000256" key="2">
    <source>
        <dbReference type="ARBA" id="ARBA00007878"/>
    </source>
</evidence>
<evidence type="ECO:0000256" key="9">
    <source>
        <dbReference type="ARBA" id="ARBA00046432"/>
    </source>
</evidence>
<dbReference type="GO" id="GO:0003743">
    <property type="term" value="F:translation initiation factor activity"/>
    <property type="evidence" value="ECO:0007669"/>
    <property type="project" value="UniProtKB-KW"/>
</dbReference>
<evidence type="ECO:0000259" key="12">
    <source>
        <dbReference type="Pfam" id="PF25084"/>
    </source>
</evidence>
<feature type="domain" description="EIF2B subunit epsilon/gamma LbH" evidence="12">
    <location>
        <begin position="503"/>
        <end position="590"/>
    </location>
</feature>
<protein>
    <recommendedName>
        <fullName evidence="6">Translation initiation factor eIF2B subunit gamma</fullName>
    </recommendedName>
    <alternativeName>
        <fullName evidence="7">eIF2B GDP-GTP exchange factor subunit gamma</fullName>
    </alternativeName>
</protein>
<feature type="compositionally biased region" description="Basic and acidic residues" evidence="10">
    <location>
        <begin position="339"/>
        <end position="358"/>
    </location>
</feature>
<dbReference type="Pfam" id="PF00483">
    <property type="entry name" value="NTP_transferase"/>
    <property type="match status" value="1"/>
</dbReference>
<evidence type="ECO:0000256" key="8">
    <source>
        <dbReference type="ARBA" id="ARBA00045373"/>
    </source>
</evidence>
<evidence type="ECO:0000256" key="4">
    <source>
        <dbReference type="ARBA" id="ARBA00022540"/>
    </source>
</evidence>
<comment type="similarity">
    <text evidence="2">Belongs to the eIF-2B gamma/epsilon subunits family.</text>
</comment>
<comment type="function">
    <text evidence="8">Acts as a component of the translation initiation factor 2B (eIF2B) complex, which catalyzes the exchange of GDP for GTP on the eukaryotic initiation factor 2 (eIF2) complex gamma subunit. Its guanine nucleotide exchange factor activity is repressed when bound to eIF2 complex phosphorylated on the alpha subunit, thereby limiting the amount of methionyl-initiator methionine tRNA available to the ribosome and consequently global translation is repressed.</text>
</comment>
<dbReference type="InterPro" id="IPR056764">
    <property type="entry name" value="LbH_EIF2B3/5"/>
</dbReference>
<sequence>MTATSIGRHGRKHGLVAVVIAGGCEDALFPLCKKKASSESAQESEFDEHHEAVAGEGTGEPQTEESGQSGESDEILIPVANSPLLLYPLLLLEDLFSPSGLRSVAIACTTEDEARAVRHWVHQKYVSQPSRPHVIAINDHSPKDGAQIASLAFRQGLGAEFDLAENVIVMRGNLVSDVQLEAVVASHRLRNATATVMLARPRDELVNLTSGKKGAKTVVQKPSKSKAPKTFVGLGEGGCAGEGGRLCLWVSEASLNGGAALPNGKRAEVKQLQLPRRVMRQCGRVSISCNLIDTGLAVFSRAVFEGALGAEISKSGESGLGSVSGDLIPHLVKRQFVEGEASREAKEAAPRAGAREDNGNVPEAEGSSLDNEAEAEVDASVRVEGSEGNEGEREVVSLELTAKKQQQGGGGASEAVLSFDKLQEAIAEMTHGDFAPSVASAVEGGHVGGSSTLCSVYLAPPEKYCAIVNTIESYGEVSRDLTSAEFSQLLPPTMMHCPPQEVGSKTTVGAGCLFGDGVRIGDKCSVKRSVLGERCTLGNNVKIVNSVIMDDTTIADGSHIQNCVLCKGVVVGERCALKDCNVGAAWQVGDEEEHRGETLARLA</sequence>
<dbReference type="GO" id="GO:0005851">
    <property type="term" value="C:eukaryotic translation initiation factor 2B complex"/>
    <property type="evidence" value="ECO:0007669"/>
    <property type="project" value="TreeGrafter"/>
</dbReference>
<evidence type="ECO:0000256" key="6">
    <source>
        <dbReference type="ARBA" id="ARBA00044196"/>
    </source>
</evidence>
<reference evidence="13" key="1">
    <citation type="submission" date="2021-01" db="EMBL/GenBank/DDBJ databases">
        <authorList>
            <person name="Corre E."/>
            <person name="Pelletier E."/>
            <person name="Niang G."/>
            <person name="Scheremetjew M."/>
            <person name="Finn R."/>
            <person name="Kale V."/>
            <person name="Holt S."/>
            <person name="Cochrane G."/>
            <person name="Meng A."/>
            <person name="Brown T."/>
            <person name="Cohen L."/>
        </authorList>
    </citation>
    <scope>NUCLEOTIDE SEQUENCE</scope>
    <source>
        <strain evidence="13">RCC1871</strain>
    </source>
</reference>
<accession>A0A7S3FMB3</accession>
<dbReference type="AlphaFoldDB" id="A0A7S3FMB3"/>
<feature type="region of interest" description="Disordered" evidence="10">
    <location>
        <begin position="339"/>
        <end position="395"/>
    </location>
</feature>
<dbReference type="CDD" id="cd04652">
    <property type="entry name" value="LbH_eIF2B_gamma_C"/>
    <property type="match status" value="1"/>
</dbReference>
<dbReference type="EMBL" id="HBHZ01001614">
    <property type="protein sequence ID" value="CAE0188191.1"/>
    <property type="molecule type" value="Transcribed_RNA"/>
</dbReference>
<evidence type="ECO:0000313" key="15">
    <source>
        <dbReference type="Proteomes" id="UP001472866"/>
    </source>
</evidence>
<dbReference type="InterPro" id="IPR011004">
    <property type="entry name" value="Trimer_LpxA-like_sf"/>
</dbReference>
<dbReference type="Gene3D" id="3.90.550.10">
    <property type="entry name" value="Spore Coat Polysaccharide Biosynthesis Protein SpsA, Chain A"/>
    <property type="match status" value="1"/>
</dbReference>
<proteinExistence type="inferred from homology"/>
<dbReference type="Proteomes" id="UP001472866">
    <property type="component" value="Chromosome 09"/>
</dbReference>
<dbReference type="InterPro" id="IPR051960">
    <property type="entry name" value="eIF2B_gamma"/>
</dbReference>
<dbReference type="Pfam" id="PF25084">
    <property type="entry name" value="LbH_EIF2B"/>
    <property type="match status" value="1"/>
</dbReference>
<gene>
    <name evidence="13" type="ORF">CROS1456_LOCUS1259</name>
    <name evidence="14" type="ORF">HKI87_09g56680</name>
</gene>
<evidence type="ECO:0000256" key="3">
    <source>
        <dbReference type="ARBA" id="ARBA00022490"/>
    </source>
</evidence>
<reference evidence="14 15" key="2">
    <citation type="submission" date="2024-03" db="EMBL/GenBank/DDBJ databases">
        <title>Complete genome sequence of the green alga Chloropicon roscoffensis RCC1871.</title>
        <authorList>
            <person name="Lemieux C."/>
            <person name="Pombert J.-F."/>
            <person name="Otis C."/>
            <person name="Turmel M."/>
        </authorList>
    </citation>
    <scope>NUCLEOTIDE SEQUENCE [LARGE SCALE GENOMIC DNA]</scope>
    <source>
        <strain evidence="14 15">RCC1871</strain>
    </source>
</reference>
<evidence type="ECO:0000313" key="13">
    <source>
        <dbReference type="EMBL" id="CAE0188191.1"/>
    </source>
</evidence>
<dbReference type="GO" id="GO:0005829">
    <property type="term" value="C:cytosol"/>
    <property type="evidence" value="ECO:0007669"/>
    <property type="project" value="UniProtKB-SubCell"/>
</dbReference>
<evidence type="ECO:0000256" key="5">
    <source>
        <dbReference type="ARBA" id="ARBA00022917"/>
    </source>
</evidence>
<dbReference type="GO" id="GO:0002183">
    <property type="term" value="P:cytoplasmic translational initiation"/>
    <property type="evidence" value="ECO:0007669"/>
    <property type="project" value="TreeGrafter"/>
</dbReference>
<evidence type="ECO:0000256" key="1">
    <source>
        <dbReference type="ARBA" id="ARBA00004514"/>
    </source>
</evidence>
<feature type="compositionally biased region" description="Polar residues" evidence="10">
    <location>
        <begin position="60"/>
        <end position="70"/>
    </location>
</feature>
<name>A0A7S3FMB3_9CHLO</name>
<evidence type="ECO:0000259" key="11">
    <source>
        <dbReference type="Pfam" id="PF00483"/>
    </source>
</evidence>
<keyword evidence="4 14" id="KW-0396">Initiation factor</keyword>
<keyword evidence="5" id="KW-0648">Protein biosynthesis</keyword>
<comment type="subcellular location">
    <subcellularLocation>
        <location evidence="1">Cytoplasm</location>
        <location evidence="1">Cytosol</location>
    </subcellularLocation>
</comment>
<keyword evidence="15" id="KW-1185">Reference proteome</keyword>
<dbReference type="InterPro" id="IPR005835">
    <property type="entry name" value="NTP_transferase_dom"/>
</dbReference>
<keyword evidence="3" id="KW-0963">Cytoplasm</keyword>
<dbReference type="SUPFAM" id="SSF51161">
    <property type="entry name" value="Trimeric LpxA-like enzymes"/>
    <property type="match status" value="1"/>
</dbReference>
<dbReference type="PANTHER" id="PTHR45989:SF1">
    <property type="entry name" value="TRANSLATION INITIATION FACTOR EIF-2B SUBUNIT GAMMA"/>
    <property type="match status" value="1"/>
</dbReference>
<comment type="subunit">
    <text evidence="9">Component of the translation initiation factor 2B (eIF2B) complex which is a heterodecamer of two sets of five different subunits: alpha, beta, gamma, delta and epsilon. Subunits alpha, beta and delta comprise a regulatory subcomplex and subunits epsilon and gamma comprise a catalytic subcomplex. Within the complex, the hexameric regulatory complex resides at the center, with the two heterodimeric catalytic subcomplexes bound on opposite sides.</text>
</comment>
<evidence type="ECO:0000256" key="10">
    <source>
        <dbReference type="SAM" id="MobiDB-lite"/>
    </source>
</evidence>
<dbReference type="GO" id="GO:0005085">
    <property type="term" value="F:guanyl-nucleotide exchange factor activity"/>
    <property type="evidence" value="ECO:0007669"/>
    <property type="project" value="TreeGrafter"/>
</dbReference>
<dbReference type="EMBL" id="CP151509">
    <property type="protein sequence ID" value="WZN64114.1"/>
    <property type="molecule type" value="Genomic_DNA"/>
</dbReference>
<feature type="region of interest" description="Disordered" evidence="10">
    <location>
        <begin position="40"/>
        <end position="71"/>
    </location>
</feature>
<feature type="domain" description="Nucleotidyl transferase" evidence="11">
    <location>
        <begin position="76"/>
        <end position="227"/>
    </location>
</feature>
<dbReference type="Gene3D" id="2.160.10.10">
    <property type="entry name" value="Hexapeptide repeat proteins"/>
    <property type="match status" value="1"/>
</dbReference>
<feature type="compositionally biased region" description="Basic and acidic residues" evidence="10">
    <location>
        <begin position="379"/>
        <end position="395"/>
    </location>
</feature>
<evidence type="ECO:0000256" key="7">
    <source>
        <dbReference type="ARBA" id="ARBA00044229"/>
    </source>
</evidence>
<evidence type="ECO:0000313" key="14">
    <source>
        <dbReference type="EMBL" id="WZN64114.1"/>
    </source>
</evidence>
<dbReference type="PANTHER" id="PTHR45989">
    <property type="entry name" value="TRANSLATION INITIATION FACTOR EIF-2B SUBUNIT GAMMA"/>
    <property type="match status" value="1"/>
</dbReference>
<organism evidence="13">
    <name type="scientific">Chloropicon roscoffensis</name>
    <dbReference type="NCBI Taxonomy" id="1461544"/>
    <lineage>
        <taxon>Eukaryota</taxon>
        <taxon>Viridiplantae</taxon>
        <taxon>Chlorophyta</taxon>
        <taxon>Chloropicophyceae</taxon>
        <taxon>Chloropicales</taxon>
        <taxon>Chloropicaceae</taxon>
        <taxon>Chloropicon</taxon>
    </lineage>
</organism>
<dbReference type="InterPro" id="IPR029044">
    <property type="entry name" value="Nucleotide-diphossugar_trans"/>
</dbReference>